<dbReference type="GO" id="GO:0035718">
    <property type="term" value="F:macrophage migration inhibitory factor binding"/>
    <property type="evidence" value="ECO:0007669"/>
    <property type="project" value="InterPro"/>
</dbReference>
<keyword evidence="7" id="KW-0812">Transmembrane</keyword>
<dbReference type="GO" id="GO:1902166">
    <property type="term" value="P:negative regulation of intrinsic apoptotic signaling pathway in response to DNA damage by p53 class mediator"/>
    <property type="evidence" value="ECO:0007669"/>
    <property type="project" value="TreeGrafter"/>
</dbReference>
<dbReference type="InterPro" id="IPR015386">
    <property type="entry name" value="MHC_II-assoc_invar/CLIP_MHC-bd"/>
</dbReference>
<dbReference type="GO" id="GO:0006886">
    <property type="term" value="P:intracellular protein transport"/>
    <property type="evidence" value="ECO:0007669"/>
    <property type="project" value="InterPro"/>
</dbReference>
<dbReference type="GO" id="GO:0070206">
    <property type="term" value="P:protein trimerization"/>
    <property type="evidence" value="ECO:0007669"/>
    <property type="project" value="InterPro"/>
</dbReference>
<dbReference type="Gene3D" id="4.10.800.10">
    <property type="entry name" value="Thyroglobulin type-1"/>
    <property type="match status" value="1"/>
</dbReference>
<dbReference type="PIRSF" id="PIRSF001992">
    <property type="entry name" value="CD74_antigen"/>
    <property type="match status" value="1"/>
</dbReference>
<dbReference type="AlphaFoldDB" id="A0AAV7C3G5"/>
<evidence type="ECO:0000256" key="2">
    <source>
        <dbReference type="ARBA" id="ARBA00022525"/>
    </source>
</evidence>
<dbReference type="Pfam" id="PF00086">
    <property type="entry name" value="Thyroglobulin_1"/>
    <property type="match status" value="1"/>
</dbReference>
<evidence type="ECO:0000256" key="3">
    <source>
        <dbReference type="ARBA" id="ARBA00023157"/>
    </source>
</evidence>
<feature type="disulfide bond" evidence="5">
    <location>
        <begin position="251"/>
        <end position="268"/>
    </location>
</feature>
<keyword evidence="7" id="KW-1133">Transmembrane helix</keyword>
<dbReference type="InterPro" id="IPR036613">
    <property type="entry name" value="MHCII_invariant_trimer_sf"/>
</dbReference>
<feature type="transmembrane region" description="Helical" evidence="7">
    <location>
        <begin position="36"/>
        <end position="58"/>
    </location>
</feature>
<comment type="caution">
    <text evidence="6">Lacks conserved residue(s) required for the propagation of feature annotation.</text>
</comment>
<evidence type="ECO:0000256" key="4">
    <source>
        <dbReference type="ARBA" id="ARBA00023180"/>
    </source>
</evidence>
<proteinExistence type="predicted"/>
<dbReference type="GO" id="GO:0016020">
    <property type="term" value="C:membrane"/>
    <property type="evidence" value="ECO:0007669"/>
    <property type="project" value="InterPro"/>
</dbReference>
<dbReference type="SUPFAM" id="SSF48305">
    <property type="entry name" value="Class II MHC-associated invariant chain ectoplasmic trimerization domain"/>
    <property type="match status" value="1"/>
</dbReference>
<dbReference type="SMART" id="SM00211">
    <property type="entry name" value="TY"/>
    <property type="match status" value="1"/>
</dbReference>
<dbReference type="PRINTS" id="PR01990">
    <property type="entry name" value="CD74ANTIGEN"/>
</dbReference>
<keyword evidence="2" id="KW-0964">Secreted</keyword>
<dbReference type="Gene3D" id="1.10.870.10">
    <property type="entry name" value="MHC class II-associated invariant chain, trimerisation domain"/>
    <property type="match status" value="1"/>
</dbReference>
<evidence type="ECO:0000256" key="1">
    <source>
        <dbReference type="ARBA" id="ARBA00004613"/>
    </source>
</evidence>
<dbReference type="InterPro" id="IPR052001">
    <property type="entry name" value="MHC-II_Gamma/Thyroglobulin"/>
</dbReference>
<dbReference type="GO" id="GO:0005737">
    <property type="term" value="C:cytoplasm"/>
    <property type="evidence" value="ECO:0007669"/>
    <property type="project" value="TreeGrafter"/>
</dbReference>
<dbReference type="GO" id="GO:0004896">
    <property type="term" value="F:cytokine receptor activity"/>
    <property type="evidence" value="ECO:0007669"/>
    <property type="project" value="TreeGrafter"/>
</dbReference>
<dbReference type="PANTHER" id="PTHR14093">
    <property type="entry name" value="HLA CLASS II GAMMA CHAIN"/>
    <property type="match status" value="1"/>
</dbReference>
<dbReference type="GO" id="GO:0001961">
    <property type="term" value="P:positive regulation of cytokine-mediated signaling pathway"/>
    <property type="evidence" value="ECO:0007669"/>
    <property type="project" value="TreeGrafter"/>
</dbReference>
<dbReference type="GO" id="GO:0070374">
    <property type="term" value="P:positive regulation of ERK1 and ERK2 cascade"/>
    <property type="evidence" value="ECO:0007669"/>
    <property type="project" value="TreeGrafter"/>
</dbReference>
<evidence type="ECO:0000313" key="10">
    <source>
        <dbReference type="Proteomes" id="UP000824782"/>
    </source>
</evidence>
<keyword evidence="4" id="KW-0325">Glycoprotein</keyword>
<protein>
    <recommendedName>
        <fullName evidence="8">Thyroglobulin type-1 domain-containing protein</fullName>
    </recommendedName>
</protein>
<evidence type="ECO:0000256" key="6">
    <source>
        <dbReference type="PROSITE-ProRule" id="PRU00500"/>
    </source>
</evidence>
<dbReference type="InterPro" id="IPR000716">
    <property type="entry name" value="Thyroglobulin_1"/>
</dbReference>
<dbReference type="GO" id="GO:0042289">
    <property type="term" value="F:MHC class II protein binding"/>
    <property type="evidence" value="ECO:0007669"/>
    <property type="project" value="InterPro"/>
</dbReference>
<evidence type="ECO:0000259" key="8">
    <source>
        <dbReference type="PROSITE" id="PS51162"/>
    </source>
</evidence>
<dbReference type="GO" id="GO:0060907">
    <property type="term" value="P:positive regulation of macrophage cytokine production"/>
    <property type="evidence" value="ECO:0007669"/>
    <property type="project" value="TreeGrafter"/>
</dbReference>
<dbReference type="Proteomes" id="UP000824782">
    <property type="component" value="Unassembled WGS sequence"/>
</dbReference>
<evidence type="ECO:0000313" key="9">
    <source>
        <dbReference type="EMBL" id="KAG8579507.1"/>
    </source>
</evidence>
<dbReference type="EMBL" id="WNYA01000004">
    <property type="protein sequence ID" value="KAG8579507.1"/>
    <property type="molecule type" value="Genomic_DNA"/>
</dbReference>
<keyword evidence="3 5" id="KW-1015">Disulfide bond</keyword>
<dbReference type="InterPro" id="IPR011988">
    <property type="entry name" value="MHC_II-assoc_invariant_trimer"/>
</dbReference>
<dbReference type="PROSITE" id="PS51162">
    <property type="entry name" value="THYROGLOBULIN_1_2"/>
    <property type="match status" value="1"/>
</dbReference>
<dbReference type="GO" id="GO:0002830">
    <property type="term" value="P:positive regulation of type 2 immune response"/>
    <property type="evidence" value="ECO:0007669"/>
    <property type="project" value="TreeGrafter"/>
</dbReference>
<dbReference type="InterPro" id="IPR022339">
    <property type="entry name" value="MHC_II-assoc_invar_chain"/>
</dbReference>
<accession>A0AAV7C3G5</accession>
<dbReference type="PANTHER" id="PTHR14093:SF17">
    <property type="entry name" value="HLA CLASS II HISTOCOMPATIBILITY ANTIGEN GAMMA CHAIN"/>
    <property type="match status" value="1"/>
</dbReference>
<dbReference type="InterPro" id="IPR043530">
    <property type="entry name" value="CD74_antigen"/>
</dbReference>
<dbReference type="GO" id="GO:0009986">
    <property type="term" value="C:cell surface"/>
    <property type="evidence" value="ECO:0007669"/>
    <property type="project" value="TreeGrafter"/>
</dbReference>
<comment type="caution">
    <text evidence="9">The sequence shown here is derived from an EMBL/GenBank/DDBJ whole genome shotgun (WGS) entry which is preliminary data.</text>
</comment>
<dbReference type="GO" id="GO:0019882">
    <property type="term" value="P:antigen processing and presentation"/>
    <property type="evidence" value="ECO:0007669"/>
    <property type="project" value="InterPro"/>
</dbReference>
<reference evidence="9" key="1">
    <citation type="thesis" date="2020" institute="ProQuest LLC" country="789 East Eisenhower Parkway, Ann Arbor, MI, USA">
        <title>Comparative Genomics and Chromosome Evolution.</title>
        <authorList>
            <person name="Mudd A.B."/>
        </authorList>
    </citation>
    <scope>NUCLEOTIDE SEQUENCE</scope>
    <source>
        <strain evidence="9">237g6f4</strain>
        <tissue evidence="9">Blood</tissue>
    </source>
</reference>
<gene>
    <name evidence="9" type="ORF">GDO81_010918</name>
</gene>
<sequence length="320" mass="35997">MAEETQNLVQDEMPPESVTTFANIEPRRMSCSRGGIVPALSIFVALLLAGQAVSVYFITQQQGKINELDTTTKQLRLNEMIRKLPGTPPSQKRPKPMMAMSSIALAVDDDGTQQKLLEAAMTSNRMEDAAHYMLLQGNPMRTFPSFNGTILTNLRKLKRTMTFEQWMQFEAWMQNWYLFYLVQNTKAPETPPPPNVETVTGPREPLEGDFLLPVEFGRSGNLVFASTSYSTDSMPRPIDEIPSGAPVLTNCQMRSQIHHLPGAFKPQCDEDGNYKSKQCWRSTGFCWCVYKNGTEVESTRTRAPLDCSSSKVPDMVETDY</sequence>
<dbReference type="CDD" id="cd00191">
    <property type="entry name" value="TY"/>
    <property type="match status" value="1"/>
</dbReference>
<dbReference type="Pfam" id="PF09307">
    <property type="entry name" value="MHC2-interact"/>
    <property type="match status" value="1"/>
</dbReference>
<dbReference type="SUPFAM" id="SSF57610">
    <property type="entry name" value="Thyroglobulin type-1 domain"/>
    <property type="match status" value="1"/>
</dbReference>
<feature type="disulfide bond" evidence="5">
    <location>
        <begin position="288"/>
        <end position="307"/>
    </location>
</feature>
<dbReference type="Pfam" id="PF08831">
    <property type="entry name" value="MHCassoc_trimer"/>
    <property type="match status" value="1"/>
</dbReference>
<dbReference type="GO" id="GO:0002286">
    <property type="term" value="P:T cell activation involved in immune response"/>
    <property type="evidence" value="ECO:0007669"/>
    <property type="project" value="TreeGrafter"/>
</dbReference>
<dbReference type="InterPro" id="IPR036857">
    <property type="entry name" value="Thyroglobulin_1_sf"/>
</dbReference>
<comment type="subcellular location">
    <subcellularLocation>
        <location evidence="1">Secreted</location>
    </subcellularLocation>
</comment>
<dbReference type="GO" id="GO:0005576">
    <property type="term" value="C:extracellular region"/>
    <property type="evidence" value="ECO:0007669"/>
    <property type="project" value="UniProtKB-SubCell"/>
</dbReference>
<keyword evidence="10" id="KW-1185">Reference proteome</keyword>
<evidence type="ECO:0000256" key="7">
    <source>
        <dbReference type="SAM" id="Phobius"/>
    </source>
</evidence>
<organism evidence="9 10">
    <name type="scientific">Engystomops pustulosus</name>
    <name type="common">Tungara frog</name>
    <name type="synonym">Physalaemus pustulosus</name>
    <dbReference type="NCBI Taxonomy" id="76066"/>
    <lineage>
        <taxon>Eukaryota</taxon>
        <taxon>Metazoa</taxon>
        <taxon>Chordata</taxon>
        <taxon>Craniata</taxon>
        <taxon>Vertebrata</taxon>
        <taxon>Euteleostomi</taxon>
        <taxon>Amphibia</taxon>
        <taxon>Batrachia</taxon>
        <taxon>Anura</taxon>
        <taxon>Neobatrachia</taxon>
        <taxon>Hyloidea</taxon>
        <taxon>Leptodactylidae</taxon>
        <taxon>Leiuperinae</taxon>
        <taxon>Engystomops</taxon>
    </lineage>
</organism>
<name>A0AAV7C3G5_ENGPU</name>
<feature type="domain" description="Thyroglobulin type-1" evidence="8">
    <location>
        <begin position="248"/>
        <end position="307"/>
    </location>
</feature>
<keyword evidence="7" id="KW-0472">Membrane</keyword>
<dbReference type="PROSITE" id="PS00484">
    <property type="entry name" value="THYROGLOBULIN_1_1"/>
    <property type="match status" value="1"/>
</dbReference>
<evidence type="ECO:0000256" key="5">
    <source>
        <dbReference type="PIRSR" id="PIRSR001992-1"/>
    </source>
</evidence>
<feature type="disulfide bond" evidence="5 6">
    <location>
        <begin position="279"/>
        <end position="286"/>
    </location>
</feature>
<dbReference type="GO" id="GO:0043518">
    <property type="term" value="P:negative regulation of DNA damage response, signal transduction by p53 class mediator"/>
    <property type="evidence" value="ECO:0007669"/>
    <property type="project" value="TreeGrafter"/>
</dbReference>